<dbReference type="InterPro" id="IPR014746">
    <property type="entry name" value="Gln_synth/guanido_kin_cat_dom"/>
</dbReference>
<dbReference type="InterPro" id="IPR000644">
    <property type="entry name" value="CBS_dom"/>
</dbReference>
<reference evidence="2" key="1">
    <citation type="submission" date="2018-05" db="EMBL/GenBank/DDBJ databases">
        <authorList>
            <person name="Lanie J.A."/>
            <person name="Ng W.-L."/>
            <person name="Kazmierczak K.M."/>
            <person name="Andrzejewski T.M."/>
            <person name="Davidsen T.M."/>
            <person name="Wayne K.J."/>
            <person name="Tettelin H."/>
            <person name="Glass J.I."/>
            <person name="Rusch D."/>
            <person name="Podicherti R."/>
            <person name="Tsui H.-C.T."/>
            <person name="Winkler M.E."/>
        </authorList>
    </citation>
    <scope>NUCLEOTIDE SEQUENCE</scope>
</reference>
<dbReference type="Gene3D" id="3.30.590.20">
    <property type="match status" value="1"/>
</dbReference>
<dbReference type="SUPFAM" id="SSF54631">
    <property type="entry name" value="CBS-domain pair"/>
    <property type="match status" value="1"/>
</dbReference>
<sequence>MLENGLIESGVRRFGCEQEMFLVNRAWRPAPVAMEVLERLDGEAFTTELARFNLEMNVEPMVLGGACLSTLQESIEELLDMAREAASEEGADVVLAGILPTLGKSDLTLDNISPMPRYYALNESLTRMRGRAYRLQIQGRDELQIEHDSVMLEACNCSCQVHLQVDSTEFAPMYNAAQAMTGPVLAAAVNSPVLFGKRLWAETRIALFRQSIDTRSTSVHLREFSTRVRFGDRWVKESVAELFQEDIAQFRVLLAQETVEDPFEQLAAGDIPRLQALQLHNGTVYRWNRPCYGISEGKPHLRIECRVLPSGPTVLDEVANAAFWIGLVLGAKYEYGDITERLSFDDAKYNFLTASRQGLDAGFRWVDGQSVTAPELILETLLPLARAGLEAYVDRSEIDKYLGVIHDRVQSRGTGSDWMMRSLSEMEDRGSRTERMTALTAAIANRQSERKPCHEWELAMLEEAGGWTRKYVKVEDYMTTQLFTVQEDELLEMVAFLMERNQIRHVPVEDEQNRLVGLVSYRSILRMASDMGNEGDKGTTPVKTIMERDPVCVTPETSTLEAIDMMRKNAVSCLPVLKGEKLVGLVTEADFMPIAYELLEKQLTDASTED</sequence>
<dbReference type="CDD" id="cd04584">
    <property type="entry name" value="CBS_pair_AcuB_like"/>
    <property type="match status" value="1"/>
</dbReference>
<dbReference type="GO" id="GO:0042398">
    <property type="term" value="P:modified amino acid biosynthetic process"/>
    <property type="evidence" value="ECO:0007669"/>
    <property type="project" value="InterPro"/>
</dbReference>
<dbReference type="EMBL" id="UINC01001705">
    <property type="protein sequence ID" value="SUZ87005.1"/>
    <property type="molecule type" value="Genomic_DNA"/>
</dbReference>
<protein>
    <recommendedName>
        <fullName evidence="1">CBS domain-containing protein</fullName>
    </recommendedName>
</protein>
<gene>
    <name evidence="2" type="ORF">METZ01_LOCUS39859</name>
</gene>
<dbReference type="Pfam" id="PF04107">
    <property type="entry name" value="GCS2"/>
    <property type="match status" value="1"/>
</dbReference>
<dbReference type="PROSITE" id="PS51371">
    <property type="entry name" value="CBS"/>
    <property type="match status" value="2"/>
</dbReference>
<organism evidence="2">
    <name type="scientific">marine metagenome</name>
    <dbReference type="NCBI Taxonomy" id="408172"/>
    <lineage>
        <taxon>unclassified sequences</taxon>
        <taxon>metagenomes</taxon>
        <taxon>ecological metagenomes</taxon>
    </lineage>
</organism>
<dbReference type="PANTHER" id="PTHR36510:SF3">
    <property type="entry name" value="CONSERVED PROTEIN"/>
    <property type="match status" value="1"/>
</dbReference>
<feature type="domain" description="CBS" evidence="1">
    <location>
        <begin position="478"/>
        <end position="535"/>
    </location>
</feature>
<dbReference type="Pfam" id="PF00571">
    <property type="entry name" value="CBS"/>
    <property type="match status" value="2"/>
</dbReference>
<dbReference type="SMART" id="SM00116">
    <property type="entry name" value="CBS"/>
    <property type="match status" value="2"/>
</dbReference>
<proteinExistence type="predicted"/>
<dbReference type="InterPro" id="IPR046342">
    <property type="entry name" value="CBS_dom_sf"/>
</dbReference>
<accession>A0A381R5F6</accession>
<evidence type="ECO:0000313" key="2">
    <source>
        <dbReference type="EMBL" id="SUZ87005.1"/>
    </source>
</evidence>
<feature type="domain" description="CBS" evidence="1">
    <location>
        <begin position="546"/>
        <end position="601"/>
    </location>
</feature>
<evidence type="ECO:0000259" key="1">
    <source>
        <dbReference type="PROSITE" id="PS51371"/>
    </source>
</evidence>
<dbReference type="PANTHER" id="PTHR36510">
    <property type="entry name" value="GLUTAMATE--CYSTEINE LIGASE 2-RELATED"/>
    <property type="match status" value="1"/>
</dbReference>
<dbReference type="InterPro" id="IPR006336">
    <property type="entry name" value="GCS2"/>
</dbReference>
<dbReference type="GO" id="GO:0004357">
    <property type="term" value="F:glutamate-cysteine ligase activity"/>
    <property type="evidence" value="ECO:0007669"/>
    <property type="project" value="InterPro"/>
</dbReference>
<dbReference type="SUPFAM" id="SSF55931">
    <property type="entry name" value="Glutamine synthetase/guanido kinase"/>
    <property type="match status" value="1"/>
</dbReference>
<dbReference type="Gene3D" id="3.10.580.10">
    <property type="entry name" value="CBS-domain"/>
    <property type="match status" value="1"/>
</dbReference>
<dbReference type="InterPro" id="IPR050141">
    <property type="entry name" value="GCL_type2/YbdK_subfam"/>
</dbReference>
<dbReference type="AlphaFoldDB" id="A0A381R5F6"/>
<name>A0A381R5F6_9ZZZZ</name>